<evidence type="ECO:0000256" key="4">
    <source>
        <dbReference type="ARBA" id="ARBA00022801"/>
    </source>
</evidence>
<feature type="compositionally biased region" description="Basic residues" evidence="7">
    <location>
        <begin position="158"/>
        <end position="167"/>
    </location>
</feature>
<keyword evidence="2 8" id="KW-0255">Endonuclease</keyword>
<evidence type="ECO:0000256" key="7">
    <source>
        <dbReference type="SAM" id="MobiDB-lite"/>
    </source>
</evidence>
<evidence type="ECO:0000256" key="3">
    <source>
        <dbReference type="ARBA" id="ARBA00022763"/>
    </source>
</evidence>
<dbReference type="Proteomes" id="UP000639274">
    <property type="component" value="Chromosome"/>
</dbReference>
<dbReference type="Gene3D" id="3.40.960.10">
    <property type="entry name" value="VSR Endonuclease"/>
    <property type="match status" value="1"/>
</dbReference>
<dbReference type="GO" id="GO:0016787">
    <property type="term" value="F:hydrolase activity"/>
    <property type="evidence" value="ECO:0007669"/>
    <property type="project" value="UniProtKB-KW"/>
</dbReference>
<dbReference type="InterPro" id="IPR011335">
    <property type="entry name" value="Restrct_endonuc-II-like"/>
</dbReference>
<name>A0A974Y1Q8_9GAMM</name>
<evidence type="ECO:0000256" key="5">
    <source>
        <dbReference type="ARBA" id="ARBA00023204"/>
    </source>
</evidence>
<evidence type="ECO:0000313" key="8">
    <source>
        <dbReference type="EMBL" id="QSX78933.1"/>
    </source>
</evidence>
<dbReference type="AlphaFoldDB" id="A0A974Y1Q8"/>
<dbReference type="Pfam" id="PF03852">
    <property type="entry name" value="Vsr"/>
    <property type="match status" value="1"/>
</dbReference>
<dbReference type="GO" id="GO:0004519">
    <property type="term" value="F:endonuclease activity"/>
    <property type="evidence" value="ECO:0007669"/>
    <property type="project" value="UniProtKB-KW"/>
</dbReference>
<dbReference type="KEGG" id="lsf:I8J32_003125"/>
<gene>
    <name evidence="8" type="primary">vsr</name>
    <name evidence="8" type="ORF">I8J32_003125</name>
</gene>
<evidence type="ECO:0000256" key="6">
    <source>
        <dbReference type="ARBA" id="ARBA00029466"/>
    </source>
</evidence>
<dbReference type="InterPro" id="IPR004603">
    <property type="entry name" value="DNA_mismatch_endonuc_vsr"/>
</dbReference>
<accession>A0A974Y1Q8</accession>
<keyword evidence="5" id="KW-0234">DNA repair</keyword>
<keyword evidence="1" id="KW-0540">Nuclease</keyword>
<organism evidence="8 9">
    <name type="scientific">Agrilutibacter solisilvae</name>
    <dbReference type="NCBI Taxonomy" id="2763317"/>
    <lineage>
        <taxon>Bacteria</taxon>
        <taxon>Pseudomonadati</taxon>
        <taxon>Pseudomonadota</taxon>
        <taxon>Gammaproteobacteria</taxon>
        <taxon>Lysobacterales</taxon>
        <taxon>Lysobacteraceae</taxon>
        <taxon>Agrilutibacter</taxon>
    </lineage>
</organism>
<dbReference type="GO" id="GO:0006298">
    <property type="term" value="P:mismatch repair"/>
    <property type="evidence" value="ECO:0007669"/>
    <property type="project" value="InterPro"/>
</dbReference>
<dbReference type="CDD" id="cd00221">
    <property type="entry name" value="Vsr"/>
    <property type="match status" value="1"/>
</dbReference>
<keyword evidence="9" id="KW-1185">Reference proteome</keyword>
<evidence type="ECO:0000256" key="1">
    <source>
        <dbReference type="ARBA" id="ARBA00022722"/>
    </source>
</evidence>
<dbReference type="REBASE" id="494908">
    <property type="entry name" value="V.LsoR19ORF3120P"/>
</dbReference>
<dbReference type="SUPFAM" id="SSF52980">
    <property type="entry name" value="Restriction endonuclease-like"/>
    <property type="match status" value="1"/>
</dbReference>
<proteinExistence type="inferred from homology"/>
<sequence>MADILTPEQRSAQMSRIRGSDTKLELVVRRALHARGLRYRLGGAGLPGRPDLVLPRHKAVVFVHGCFWHGHACPLFRLPKTRPEFWRAKIESNQRRDERVLEQLELMGWRALVVWECSLRGVKEPGRERVFDDLARQVLSGLHGIPGQARGADECTQSRKKSPSGRR</sequence>
<protein>
    <submittedName>
        <fullName evidence="8">DNA mismatch endonuclease Vsr</fullName>
    </submittedName>
</protein>
<evidence type="ECO:0000256" key="2">
    <source>
        <dbReference type="ARBA" id="ARBA00022759"/>
    </source>
</evidence>
<dbReference type="EMBL" id="CP071518">
    <property type="protein sequence ID" value="QSX78933.1"/>
    <property type="molecule type" value="Genomic_DNA"/>
</dbReference>
<comment type="similarity">
    <text evidence="6">Belongs to the Vsr family.</text>
</comment>
<dbReference type="NCBIfam" id="TIGR00632">
    <property type="entry name" value="vsr"/>
    <property type="match status" value="1"/>
</dbReference>
<keyword evidence="3" id="KW-0227">DNA damage</keyword>
<feature type="region of interest" description="Disordered" evidence="7">
    <location>
        <begin position="145"/>
        <end position="167"/>
    </location>
</feature>
<reference evidence="8 9" key="1">
    <citation type="submission" date="2021-03" db="EMBL/GenBank/DDBJ databases">
        <title>Lysobacter sp. nov. isolated from soil of gangwondo yeongwol, south Korea.</title>
        <authorList>
            <person name="Kim K.R."/>
            <person name="Kim K.H."/>
            <person name="Jeon C.O."/>
        </authorList>
    </citation>
    <scope>NUCLEOTIDE SEQUENCE [LARGE SCALE GENOMIC DNA]</scope>
    <source>
        <strain evidence="8 9">R19</strain>
    </source>
</reference>
<keyword evidence="4" id="KW-0378">Hydrolase</keyword>
<evidence type="ECO:0000313" key="9">
    <source>
        <dbReference type="Proteomes" id="UP000639274"/>
    </source>
</evidence>